<accession>A0A024UJ06</accession>
<dbReference type="AlphaFoldDB" id="A0A024UJ06"/>
<dbReference type="RefSeq" id="XP_008865380.1">
    <property type="nucleotide sequence ID" value="XM_008867158.1"/>
</dbReference>
<gene>
    <name evidence="1" type="ORF">H310_03341</name>
</gene>
<sequence>MRLGNGYFRGPPVRNRSHGVRTLLMSPRVVRRNGGDCLDEVARGTSNPIAHAADRSLFCGSARAPHLSRARRGLRASIANLPLFDLRDCIFQHGRESGGPNPVSTLKGYSADVTAFSPDVWNASFNSVGPS</sequence>
<reference evidence="1" key="1">
    <citation type="submission" date="2013-12" db="EMBL/GenBank/DDBJ databases">
        <title>The Genome Sequence of Aphanomyces invadans NJM9701.</title>
        <authorList>
            <consortium name="The Broad Institute Genomics Platform"/>
            <person name="Russ C."/>
            <person name="Tyler B."/>
            <person name="van West P."/>
            <person name="Dieguez-Uribeondo J."/>
            <person name="Young S.K."/>
            <person name="Zeng Q."/>
            <person name="Gargeya S."/>
            <person name="Fitzgerald M."/>
            <person name="Abouelleil A."/>
            <person name="Alvarado L."/>
            <person name="Chapman S.B."/>
            <person name="Gainer-Dewar J."/>
            <person name="Goldberg J."/>
            <person name="Griggs A."/>
            <person name="Gujja S."/>
            <person name="Hansen M."/>
            <person name="Howarth C."/>
            <person name="Imamovic A."/>
            <person name="Ireland A."/>
            <person name="Larimer J."/>
            <person name="McCowan C."/>
            <person name="Murphy C."/>
            <person name="Pearson M."/>
            <person name="Poon T.W."/>
            <person name="Priest M."/>
            <person name="Roberts A."/>
            <person name="Saif S."/>
            <person name="Shea T."/>
            <person name="Sykes S."/>
            <person name="Wortman J."/>
            <person name="Nusbaum C."/>
            <person name="Birren B."/>
        </authorList>
    </citation>
    <scope>NUCLEOTIDE SEQUENCE [LARGE SCALE GENOMIC DNA]</scope>
    <source>
        <strain evidence="1">NJM9701</strain>
    </source>
</reference>
<proteinExistence type="predicted"/>
<organism evidence="1">
    <name type="scientific">Aphanomyces invadans</name>
    <dbReference type="NCBI Taxonomy" id="157072"/>
    <lineage>
        <taxon>Eukaryota</taxon>
        <taxon>Sar</taxon>
        <taxon>Stramenopiles</taxon>
        <taxon>Oomycota</taxon>
        <taxon>Saprolegniomycetes</taxon>
        <taxon>Saprolegniales</taxon>
        <taxon>Verrucalvaceae</taxon>
        <taxon>Aphanomyces</taxon>
    </lineage>
</organism>
<name>A0A024UJ06_9STRA</name>
<dbReference type="GeneID" id="20080391"/>
<protein>
    <submittedName>
        <fullName evidence="1">Uncharacterized protein</fullName>
    </submittedName>
</protein>
<dbReference type="VEuPathDB" id="FungiDB:H310_03341"/>
<dbReference type="EMBL" id="KI913956">
    <property type="protein sequence ID" value="ETW05603.1"/>
    <property type="molecule type" value="Genomic_DNA"/>
</dbReference>
<evidence type="ECO:0000313" key="1">
    <source>
        <dbReference type="EMBL" id="ETW05603.1"/>
    </source>
</evidence>